<evidence type="ECO:0000313" key="4">
    <source>
        <dbReference type="Proteomes" id="UP000252985"/>
    </source>
</evidence>
<evidence type="ECO:0000313" key="3">
    <source>
        <dbReference type="EMBL" id="AXG11779.1"/>
    </source>
</evidence>
<gene>
    <name evidence="3" type="ORF">DU484_07945</name>
</gene>
<comment type="similarity">
    <text evidence="1">Belongs to the UPF0045 family.</text>
</comment>
<reference evidence="3 4" key="1">
    <citation type="submission" date="2018-07" db="EMBL/GenBank/DDBJ databases">
        <title>Genome sequences of Haloplanus sp. CBA1112.</title>
        <authorList>
            <person name="Kim Y.B."/>
            <person name="Roh S.W."/>
        </authorList>
    </citation>
    <scope>NUCLEOTIDE SEQUENCE [LARGE SCALE GENOMIC DNA]</scope>
    <source>
        <strain evidence="3 4">CBA1112</strain>
    </source>
</reference>
<dbReference type="InterPro" id="IPR029756">
    <property type="entry name" value="MTH1187/YkoF-like"/>
</dbReference>
<dbReference type="NCBIfam" id="TIGR00106">
    <property type="entry name" value="MTH1187 family thiamine-binding protein"/>
    <property type="match status" value="1"/>
</dbReference>
<dbReference type="KEGG" id="haq:DU484_07945"/>
<dbReference type="PANTHER" id="PTHR33777:SF1">
    <property type="entry name" value="UPF0045 PROTEIN ECM15"/>
    <property type="match status" value="1"/>
</dbReference>
<dbReference type="GO" id="GO:0005829">
    <property type="term" value="C:cytosol"/>
    <property type="evidence" value="ECO:0007669"/>
    <property type="project" value="TreeGrafter"/>
</dbReference>
<evidence type="ECO:0000256" key="1">
    <source>
        <dbReference type="ARBA" id="ARBA00010272"/>
    </source>
</evidence>
<dbReference type="Gene3D" id="3.30.70.930">
    <property type="match status" value="1"/>
</dbReference>
<dbReference type="GeneID" id="37286901"/>
<name>A0A345EHV7_9EURY</name>
<proteinExistence type="inferred from homology"/>
<dbReference type="EMBL" id="CP031148">
    <property type="protein sequence ID" value="AXG11779.1"/>
    <property type="molecule type" value="Genomic_DNA"/>
</dbReference>
<evidence type="ECO:0000259" key="2">
    <source>
        <dbReference type="Pfam" id="PF01910"/>
    </source>
</evidence>
<dbReference type="InterPro" id="IPR002767">
    <property type="entry name" value="Thiamine_BP"/>
</dbReference>
<dbReference type="Proteomes" id="UP000252985">
    <property type="component" value="Chromosome"/>
</dbReference>
<dbReference type="SUPFAM" id="SSF89957">
    <property type="entry name" value="MTH1187/YkoF-like"/>
    <property type="match status" value="1"/>
</dbReference>
<dbReference type="AlphaFoldDB" id="A0A345EHV7"/>
<dbReference type="Pfam" id="PF01910">
    <property type="entry name" value="Thiamine_BP"/>
    <property type="match status" value="1"/>
</dbReference>
<dbReference type="InterPro" id="IPR051614">
    <property type="entry name" value="UPF0045_domain"/>
</dbReference>
<dbReference type="PANTHER" id="PTHR33777">
    <property type="entry name" value="UPF0045 PROTEIN ECM15"/>
    <property type="match status" value="1"/>
</dbReference>
<feature type="domain" description="Thiamine-binding protein" evidence="2">
    <location>
        <begin position="6"/>
        <end position="91"/>
    </location>
</feature>
<organism evidence="3 4">
    <name type="scientific">Haloplanus rubicundus</name>
    <dbReference type="NCBI Taxonomy" id="1547898"/>
    <lineage>
        <taxon>Archaea</taxon>
        <taxon>Methanobacteriati</taxon>
        <taxon>Methanobacteriota</taxon>
        <taxon>Stenosarchaea group</taxon>
        <taxon>Halobacteria</taxon>
        <taxon>Halobacteriales</taxon>
        <taxon>Haloferacaceae</taxon>
        <taxon>Haloplanus</taxon>
    </lineage>
</organism>
<accession>A0A345EHV7</accession>
<protein>
    <submittedName>
        <fullName evidence="3">Thiamine-binding protein</fullName>
    </submittedName>
</protein>
<dbReference type="RefSeq" id="WP_114606741.1">
    <property type="nucleotide sequence ID" value="NZ_CP031148.1"/>
</dbReference>
<sequence>MTVIARFEVIPVHDGSLSDDIAQAIEALEEYDISYELTATDTVIEADDVDTVFDAVRAAHNAVGGDRVISSLEIDELRDREQHVEDRVESVASILGRDPKRDRGV</sequence>